<dbReference type="GO" id="GO:0005634">
    <property type="term" value="C:nucleus"/>
    <property type="evidence" value="ECO:0007669"/>
    <property type="project" value="UniProtKB-SubCell"/>
</dbReference>
<name>A0A7S1T5E9_9RHOD</name>
<dbReference type="InterPro" id="IPR036236">
    <property type="entry name" value="Znf_C2H2_sf"/>
</dbReference>
<evidence type="ECO:0000256" key="5">
    <source>
        <dbReference type="ARBA" id="ARBA00022833"/>
    </source>
</evidence>
<dbReference type="PANTHER" id="PTHR16515:SF66">
    <property type="entry name" value="C2H2-TYPE DOMAIN-CONTAINING PROTEIN"/>
    <property type="match status" value="1"/>
</dbReference>
<keyword evidence="6" id="KW-0539">Nucleus</keyword>
<dbReference type="EMBL" id="HBGH01000346">
    <property type="protein sequence ID" value="CAD9220770.1"/>
    <property type="molecule type" value="Transcribed_RNA"/>
</dbReference>
<evidence type="ECO:0000256" key="1">
    <source>
        <dbReference type="ARBA" id="ARBA00004123"/>
    </source>
</evidence>
<dbReference type="PROSITE" id="PS00028">
    <property type="entry name" value="ZINC_FINGER_C2H2_1"/>
    <property type="match status" value="2"/>
</dbReference>
<proteinExistence type="predicted"/>
<dbReference type="PANTHER" id="PTHR16515">
    <property type="entry name" value="PR DOMAIN ZINC FINGER PROTEIN"/>
    <property type="match status" value="1"/>
</dbReference>
<feature type="domain" description="C2H2-type" evidence="8">
    <location>
        <begin position="378"/>
        <end position="406"/>
    </location>
</feature>
<evidence type="ECO:0000259" key="8">
    <source>
        <dbReference type="PROSITE" id="PS50157"/>
    </source>
</evidence>
<keyword evidence="5" id="KW-0862">Zinc</keyword>
<dbReference type="AlphaFoldDB" id="A0A7S1T5E9"/>
<dbReference type="PROSITE" id="PS50157">
    <property type="entry name" value="ZINC_FINGER_C2H2_2"/>
    <property type="match status" value="2"/>
</dbReference>
<dbReference type="SUPFAM" id="SSF57667">
    <property type="entry name" value="beta-beta-alpha zinc fingers"/>
    <property type="match status" value="1"/>
</dbReference>
<evidence type="ECO:0000256" key="7">
    <source>
        <dbReference type="PROSITE-ProRule" id="PRU00042"/>
    </source>
</evidence>
<keyword evidence="4 7" id="KW-0863">Zinc-finger</keyword>
<feature type="domain" description="C2H2-type" evidence="8">
    <location>
        <begin position="349"/>
        <end position="377"/>
    </location>
</feature>
<dbReference type="Pfam" id="PF00096">
    <property type="entry name" value="zf-C2H2"/>
    <property type="match status" value="2"/>
</dbReference>
<organism evidence="9">
    <name type="scientific">Compsopogon caeruleus</name>
    <dbReference type="NCBI Taxonomy" id="31354"/>
    <lineage>
        <taxon>Eukaryota</taxon>
        <taxon>Rhodophyta</taxon>
        <taxon>Compsopogonophyceae</taxon>
        <taxon>Compsopogonales</taxon>
        <taxon>Compsopogonaceae</taxon>
        <taxon>Compsopogon</taxon>
    </lineage>
</organism>
<dbReference type="SMART" id="SM00355">
    <property type="entry name" value="ZnF_C2H2"/>
    <property type="match status" value="3"/>
</dbReference>
<dbReference type="InterPro" id="IPR050331">
    <property type="entry name" value="Zinc_finger"/>
</dbReference>
<gene>
    <name evidence="9" type="ORF">CCAE0312_LOCUS170</name>
</gene>
<dbReference type="Gene3D" id="3.30.160.60">
    <property type="entry name" value="Classic Zinc Finger"/>
    <property type="match status" value="2"/>
</dbReference>
<sequence length="429" mass="48108">MEEGDQDKVRGDRMEWGSVRATFAVLDNERPLVEALTLRVLSSISAGDWIQEAVGRGLGNGKGHAELPPRTQRFSVVLFPQMFLDEDWQGGHGRLVAGTAIEIRGSSPSRPGDPGSKNEQVVHGRFVLDLQHASECVLSFPFSRNFVSVRVFRVGAQGFRAKSGMVLQKGIDYFDDREWPESARSTVQICDWCSRCLDERIACACSASVKAMNAPKGPRKHTTWSSFLRFYYSVVPSVAVSSMVFSFSGRGSNTLLSYGRWDNGIARAQSVRGVGTHYLGHSRMWSEVSLEPMYRSELKTPSTPRPRPHRTKRAQQICASLLRSCNFVVPQCLSKVADKVPSKPSSSRSLCNVCGRSFPRPSRLAAHMAISHEGKSLFRCLECEGSFHSQANLNRHARMVHQKIRRFFCNSCGRGFYAERDRRRHQEKC</sequence>
<evidence type="ECO:0000256" key="6">
    <source>
        <dbReference type="ARBA" id="ARBA00023242"/>
    </source>
</evidence>
<evidence type="ECO:0000313" key="9">
    <source>
        <dbReference type="EMBL" id="CAD9220770.1"/>
    </source>
</evidence>
<keyword evidence="2" id="KW-0479">Metal-binding</keyword>
<reference evidence="9" key="1">
    <citation type="submission" date="2021-01" db="EMBL/GenBank/DDBJ databases">
        <authorList>
            <person name="Corre E."/>
            <person name="Pelletier E."/>
            <person name="Niang G."/>
            <person name="Scheremetjew M."/>
            <person name="Finn R."/>
            <person name="Kale V."/>
            <person name="Holt S."/>
            <person name="Cochrane G."/>
            <person name="Meng A."/>
            <person name="Brown T."/>
            <person name="Cohen L."/>
        </authorList>
    </citation>
    <scope>NUCLEOTIDE SEQUENCE</scope>
    <source>
        <strain evidence="9">SAG 36.94</strain>
    </source>
</reference>
<evidence type="ECO:0000256" key="4">
    <source>
        <dbReference type="ARBA" id="ARBA00022771"/>
    </source>
</evidence>
<dbReference type="InterPro" id="IPR013087">
    <property type="entry name" value="Znf_C2H2_type"/>
</dbReference>
<dbReference type="GO" id="GO:0008270">
    <property type="term" value="F:zinc ion binding"/>
    <property type="evidence" value="ECO:0007669"/>
    <property type="project" value="UniProtKB-KW"/>
</dbReference>
<keyword evidence="3" id="KW-0677">Repeat</keyword>
<evidence type="ECO:0000256" key="3">
    <source>
        <dbReference type="ARBA" id="ARBA00022737"/>
    </source>
</evidence>
<comment type="subcellular location">
    <subcellularLocation>
        <location evidence="1">Nucleus</location>
    </subcellularLocation>
</comment>
<accession>A0A7S1T5E9</accession>
<evidence type="ECO:0000256" key="2">
    <source>
        <dbReference type="ARBA" id="ARBA00022723"/>
    </source>
</evidence>
<dbReference type="GO" id="GO:0010468">
    <property type="term" value="P:regulation of gene expression"/>
    <property type="evidence" value="ECO:0007669"/>
    <property type="project" value="TreeGrafter"/>
</dbReference>
<protein>
    <recommendedName>
        <fullName evidence="8">C2H2-type domain-containing protein</fullName>
    </recommendedName>
</protein>